<dbReference type="AlphaFoldDB" id="A0A9P6Q3J9"/>
<dbReference type="PROSITE" id="PS50097">
    <property type="entry name" value="BTB"/>
    <property type="match status" value="1"/>
</dbReference>
<sequence length="342" mass="39318">MYVVDVSLTSDDIPPANYQGPGPMSHCDFVLGKMLDDTSSHDVFFQFETQWFGPHNSDNENDEDDAIGGGKNEREDEKKEEETEEEKKGKEENRAEEDKEDEKKEEDKEDEKKKEDKIVKKAEEFERKAEEQHESDDIKDAEVKSDTATTNANTMRKKRISPKVPPIMATVSAHKIVLSQFDYFRTMFSSSFAEGGPGIKRITIKDTDVFCFRLLIEFLYLGQLRPFTTPKELSEEQATDHRPTWEDVYIIADRYNIPELRRLAGSRIVAGLNGTWAVPFLFRTAYLFDELRQPVIKYVVKNKMTQVASKKTQEEYFDHPECSAIFGEIISELWAVNSPALA</sequence>
<proteinExistence type="predicted"/>
<dbReference type="SUPFAM" id="SSF54695">
    <property type="entry name" value="POZ domain"/>
    <property type="match status" value="1"/>
</dbReference>
<evidence type="ECO:0000259" key="2">
    <source>
        <dbReference type="PROSITE" id="PS50097"/>
    </source>
</evidence>
<evidence type="ECO:0000256" key="1">
    <source>
        <dbReference type="SAM" id="MobiDB-lite"/>
    </source>
</evidence>
<dbReference type="CDD" id="cd18186">
    <property type="entry name" value="BTB_POZ_ZBTB_KLHL-like"/>
    <property type="match status" value="1"/>
</dbReference>
<dbReference type="PANTHER" id="PTHR47843">
    <property type="entry name" value="BTB DOMAIN-CONTAINING PROTEIN-RELATED"/>
    <property type="match status" value="1"/>
</dbReference>
<dbReference type="EMBL" id="JAAAJA010000261">
    <property type="protein sequence ID" value="KAG0257346.1"/>
    <property type="molecule type" value="Genomic_DNA"/>
</dbReference>
<dbReference type="OrthoDB" id="194443at2759"/>
<dbReference type="Proteomes" id="UP000726737">
    <property type="component" value="Unassembled WGS sequence"/>
</dbReference>
<keyword evidence="4" id="KW-1185">Reference proteome</keyword>
<dbReference type="InterPro" id="IPR011333">
    <property type="entry name" value="SKP1/BTB/POZ_sf"/>
</dbReference>
<dbReference type="InterPro" id="IPR000210">
    <property type="entry name" value="BTB/POZ_dom"/>
</dbReference>
<feature type="region of interest" description="Disordered" evidence="1">
    <location>
        <begin position="1"/>
        <end position="21"/>
    </location>
</feature>
<organism evidence="3 4">
    <name type="scientific">Mortierella polycephala</name>
    <dbReference type="NCBI Taxonomy" id="41804"/>
    <lineage>
        <taxon>Eukaryota</taxon>
        <taxon>Fungi</taxon>
        <taxon>Fungi incertae sedis</taxon>
        <taxon>Mucoromycota</taxon>
        <taxon>Mortierellomycotina</taxon>
        <taxon>Mortierellomycetes</taxon>
        <taxon>Mortierellales</taxon>
        <taxon>Mortierellaceae</taxon>
        <taxon>Mortierella</taxon>
    </lineage>
</organism>
<dbReference type="Pfam" id="PF00651">
    <property type="entry name" value="BTB"/>
    <property type="match status" value="1"/>
</dbReference>
<feature type="compositionally biased region" description="Basic and acidic residues" evidence="1">
    <location>
        <begin position="71"/>
        <end position="145"/>
    </location>
</feature>
<comment type="caution">
    <text evidence="3">The sequence shown here is derived from an EMBL/GenBank/DDBJ whole genome shotgun (WGS) entry which is preliminary data.</text>
</comment>
<evidence type="ECO:0000313" key="4">
    <source>
        <dbReference type="Proteomes" id="UP000726737"/>
    </source>
</evidence>
<dbReference type="Gene3D" id="3.30.710.10">
    <property type="entry name" value="Potassium Channel Kv1.1, Chain A"/>
    <property type="match status" value="1"/>
</dbReference>
<gene>
    <name evidence="3" type="ORF">BG011_004020</name>
</gene>
<protein>
    <recommendedName>
        <fullName evidence="2">BTB domain-containing protein</fullName>
    </recommendedName>
</protein>
<reference evidence="3" key="1">
    <citation type="journal article" date="2020" name="Fungal Divers.">
        <title>Resolving the Mortierellaceae phylogeny through synthesis of multi-gene phylogenetics and phylogenomics.</title>
        <authorList>
            <person name="Vandepol N."/>
            <person name="Liber J."/>
            <person name="Desiro A."/>
            <person name="Na H."/>
            <person name="Kennedy M."/>
            <person name="Barry K."/>
            <person name="Grigoriev I.V."/>
            <person name="Miller A.N."/>
            <person name="O'Donnell K."/>
            <person name="Stajich J.E."/>
            <person name="Bonito G."/>
        </authorList>
    </citation>
    <scope>NUCLEOTIDE SEQUENCE</scope>
    <source>
        <strain evidence="3">KOD948</strain>
    </source>
</reference>
<dbReference type="SMART" id="SM00225">
    <property type="entry name" value="BTB"/>
    <property type="match status" value="1"/>
</dbReference>
<name>A0A9P6Q3J9_9FUNG</name>
<evidence type="ECO:0000313" key="3">
    <source>
        <dbReference type="EMBL" id="KAG0257346.1"/>
    </source>
</evidence>
<dbReference type="PANTHER" id="PTHR47843:SF2">
    <property type="entry name" value="BTB DOMAIN-CONTAINING PROTEIN"/>
    <property type="match status" value="1"/>
</dbReference>
<accession>A0A9P6Q3J9</accession>
<feature type="domain" description="BTB" evidence="2">
    <location>
        <begin position="171"/>
        <end position="228"/>
    </location>
</feature>
<feature type="region of interest" description="Disordered" evidence="1">
    <location>
        <begin position="52"/>
        <end position="156"/>
    </location>
</feature>